<dbReference type="Proteomes" id="UP000241647">
    <property type="component" value="Unassembled WGS sequence"/>
</dbReference>
<proteinExistence type="predicted"/>
<dbReference type="RefSeq" id="WP_063030448.1">
    <property type="nucleotide sequence ID" value="NZ_PYHS01000028.1"/>
</dbReference>
<name>A0A2T2YR97_9NOCA</name>
<evidence type="ECO:0000313" key="2">
    <source>
        <dbReference type="Proteomes" id="UP000241647"/>
    </source>
</evidence>
<accession>A0A2T2YR97</accession>
<protein>
    <submittedName>
        <fullName evidence="1">Uncharacterized protein</fullName>
    </submittedName>
</protein>
<dbReference type="EMBL" id="PYHS01000028">
    <property type="protein sequence ID" value="PSR58040.1"/>
    <property type="molecule type" value="Genomic_DNA"/>
</dbReference>
<organism evidence="1 2">
    <name type="scientific">Nocardia nova</name>
    <dbReference type="NCBI Taxonomy" id="37330"/>
    <lineage>
        <taxon>Bacteria</taxon>
        <taxon>Bacillati</taxon>
        <taxon>Actinomycetota</taxon>
        <taxon>Actinomycetes</taxon>
        <taxon>Mycobacteriales</taxon>
        <taxon>Nocardiaceae</taxon>
        <taxon>Nocardia</taxon>
    </lineage>
</organism>
<gene>
    <name evidence="1" type="ORF">C8259_32035</name>
</gene>
<sequence>MATPPESTKTSLRQRLAAHAAQRWPQLAAVHVRYHGAFAYVTGELADGTRLPLMRLRYTGYATTWGFVIYLASREGCENSILPNGRPSGTPAETLDCACGLYLNDPTAWQTPTN</sequence>
<evidence type="ECO:0000313" key="1">
    <source>
        <dbReference type="EMBL" id="PSR58040.1"/>
    </source>
</evidence>
<dbReference type="AlphaFoldDB" id="A0A2T2YR97"/>
<reference evidence="1 2" key="1">
    <citation type="submission" date="2018-02" db="EMBL/GenBank/DDBJ databases">
        <title>8 Nocardia nova and 1 Nocardia cyriacigeorgica strain used for evolution to TMP-SMX.</title>
        <authorList>
            <person name="Mehta H."/>
            <person name="Weng J."/>
            <person name="Shamoo Y."/>
        </authorList>
    </citation>
    <scope>NUCLEOTIDE SEQUENCE [LARGE SCALE GENOMIC DNA]</scope>
    <source>
        <strain evidence="1 2">ATCC 33727</strain>
    </source>
</reference>
<comment type="caution">
    <text evidence="1">The sequence shown here is derived from an EMBL/GenBank/DDBJ whole genome shotgun (WGS) entry which is preliminary data.</text>
</comment>